<proteinExistence type="inferred from homology"/>
<dbReference type="Pfam" id="PF02732">
    <property type="entry name" value="ERCC4"/>
    <property type="match status" value="1"/>
</dbReference>
<accession>A0A1E3QXN3</accession>
<evidence type="ECO:0000256" key="2">
    <source>
        <dbReference type="ARBA" id="ARBA00010015"/>
    </source>
</evidence>
<dbReference type="SMART" id="SM00891">
    <property type="entry name" value="ERCC4"/>
    <property type="match status" value="1"/>
</dbReference>
<reference evidence="12" key="1">
    <citation type="submission" date="2016-05" db="EMBL/GenBank/DDBJ databases">
        <title>Comparative genomics of biotechnologically important yeasts.</title>
        <authorList>
            <consortium name="DOE Joint Genome Institute"/>
            <person name="Riley R."/>
            <person name="Haridas S."/>
            <person name="Wolfe K.H."/>
            <person name="Lopes M.R."/>
            <person name="Hittinger C.T."/>
            <person name="Goker M."/>
            <person name="Salamov A."/>
            <person name="Wisecaver J."/>
            <person name="Long T.M."/>
            <person name="Aerts A.L."/>
            <person name="Barry K."/>
            <person name="Choi C."/>
            <person name="Clum A."/>
            <person name="Coughlan A.Y."/>
            <person name="Deshpande S."/>
            <person name="Douglass A.P."/>
            <person name="Hanson S.J."/>
            <person name="Klenk H.-P."/>
            <person name="Labutti K."/>
            <person name="Lapidus A."/>
            <person name="Lindquist E."/>
            <person name="Lipzen A."/>
            <person name="Meier-Kolthoff J.P."/>
            <person name="Ohm R.A."/>
            <person name="Otillar R.P."/>
            <person name="Pangilinan J."/>
            <person name="Peng Y."/>
            <person name="Rokas A."/>
            <person name="Rosa C.A."/>
            <person name="Scheuner C."/>
            <person name="Sibirny A.A."/>
            <person name="Slot J.C."/>
            <person name="Stielow J.B."/>
            <person name="Sun H."/>
            <person name="Kurtzman C.P."/>
            <person name="Blackwell M."/>
            <person name="Grigoriev I.V."/>
            <person name="Jeffries T.W."/>
        </authorList>
    </citation>
    <scope>NUCLEOTIDE SEQUENCE [LARGE SCALE GENOMIC DNA]</scope>
    <source>
        <strain evidence="12">NRRL Y-12698</strain>
    </source>
</reference>
<dbReference type="OrthoDB" id="361020at2759"/>
<dbReference type="GO" id="GO:0000110">
    <property type="term" value="C:nucleotide-excision repair factor 1 complex"/>
    <property type="evidence" value="ECO:0007669"/>
    <property type="project" value="TreeGrafter"/>
</dbReference>
<dbReference type="RefSeq" id="XP_018987632.1">
    <property type="nucleotide sequence ID" value="XM_019132189.1"/>
</dbReference>
<dbReference type="PANTHER" id="PTHR10150">
    <property type="entry name" value="DNA REPAIR ENDONUCLEASE XPF"/>
    <property type="match status" value="1"/>
</dbReference>
<feature type="domain" description="ERCC4" evidence="10">
    <location>
        <begin position="703"/>
        <end position="783"/>
    </location>
</feature>
<dbReference type="InterPro" id="IPR011335">
    <property type="entry name" value="Restrct_endonuc-II-like"/>
</dbReference>
<evidence type="ECO:0000256" key="6">
    <source>
        <dbReference type="ARBA" id="ARBA00022801"/>
    </source>
</evidence>
<dbReference type="GO" id="GO:0000014">
    <property type="term" value="F:single-stranded DNA endodeoxyribonuclease activity"/>
    <property type="evidence" value="ECO:0007669"/>
    <property type="project" value="TreeGrafter"/>
</dbReference>
<dbReference type="InterPro" id="IPR006166">
    <property type="entry name" value="ERCC4_domain"/>
</dbReference>
<comment type="subcellular location">
    <subcellularLocation>
        <location evidence="1">Nucleus</location>
    </subcellularLocation>
</comment>
<dbReference type="InterPro" id="IPR010994">
    <property type="entry name" value="RuvA_2-like"/>
</dbReference>
<keyword evidence="7" id="KW-0238">DNA-binding</keyword>
<dbReference type="Gene3D" id="1.10.150.20">
    <property type="entry name" value="5' to 3' exonuclease, C-terminal subdomain"/>
    <property type="match status" value="1"/>
</dbReference>
<keyword evidence="9" id="KW-0539">Nucleus</keyword>
<dbReference type="PANTHER" id="PTHR10150:SF0">
    <property type="entry name" value="DNA REPAIR ENDONUCLEASE XPF"/>
    <property type="match status" value="1"/>
</dbReference>
<dbReference type="EMBL" id="KV454426">
    <property type="protein sequence ID" value="ODQ82304.1"/>
    <property type="molecule type" value="Genomic_DNA"/>
</dbReference>
<name>A0A1E3QXN3_9ASCO</name>
<dbReference type="SUPFAM" id="SSF47781">
    <property type="entry name" value="RuvA domain 2-like"/>
    <property type="match status" value="1"/>
</dbReference>
<dbReference type="STRING" id="984486.A0A1E3QXN3"/>
<evidence type="ECO:0000256" key="7">
    <source>
        <dbReference type="ARBA" id="ARBA00023125"/>
    </source>
</evidence>
<keyword evidence="3" id="KW-0540">Nuclease</keyword>
<evidence type="ECO:0000313" key="12">
    <source>
        <dbReference type="Proteomes" id="UP000094336"/>
    </source>
</evidence>
<dbReference type="GO" id="GO:0000712">
    <property type="term" value="P:resolution of meiotic recombination intermediates"/>
    <property type="evidence" value="ECO:0007669"/>
    <property type="project" value="TreeGrafter"/>
</dbReference>
<evidence type="ECO:0000259" key="10">
    <source>
        <dbReference type="SMART" id="SM00891"/>
    </source>
</evidence>
<dbReference type="Gene3D" id="3.40.50.10130">
    <property type="match status" value="1"/>
</dbReference>
<protein>
    <recommendedName>
        <fullName evidence="10">ERCC4 domain-containing protein</fullName>
    </recommendedName>
</protein>
<keyword evidence="6" id="KW-0378">Hydrolase</keyword>
<dbReference type="GO" id="GO:0000724">
    <property type="term" value="P:double-strand break repair via homologous recombination"/>
    <property type="evidence" value="ECO:0007669"/>
    <property type="project" value="TreeGrafter"/>
</dbReference>
<dbReference type="SUPFAM" id="SSF52980">
    <property type="entry name" value="Restriction endonuclease-like"/>
    <property type="match status" value="1"/>
</dbReference>
<evidence type="ECO:0000313" key="11">
    <source>
        <dbReference type="EMBL" id="ODQ82304.1"/>
    </source>
</evidence>
<dbReference type="GO" id="GO:0003684">
    <property type="term" value="F:damaged DNA binding"/>
    <property type="evidence" value="ECO:0007669"/>
    <property type="project" value="TreeGrafter"/>
</dbReference>
<evidence type="ECO:0000256" key="3">
    <source>
        <dbReference type="ARBA" id="ARBA00022722"/>
    </source>
</evidence>
<evidence type="ECO:0000256" key="8">
    <source>
        <dbReference type="ARBA" id="ARBA00023204"/>
    </source>
</evidence>
<keyword evidence="8" id="KW-0234">DNA repair</keyword>
<dbReference type="AlphaFoldDB" id="A0A1E3QXN3"/>
<sequence>MEPIADVPHPLSQIDVSLSVPLKFQQQIVQDLVTEDGLLILGRGLGLESITANLIHVLSAPIVQHNKVHKRSLVIVLNAFKDENHKIAEDLRDLSYTDFDIGEERRPFIVLGGDVSTTLKKRREIYQRGGIISISSQIFVVDLLSEIVDPNLITGIVLLHAERCNADSNESFIISLYRQKNSWGFLKALTDHPEALTHGFLPLQTKLKALQLHTAFLWPRFHVEVSLSLKVNLDRRKDLTADQRLRGTLTEIKVKMTDAMRRIQIAILACIEALIAELRRQCPMLVTDYWVKENALDPGFDRQIRHQLSPHWHRLTFTAKQVCADLSTLTAMLDSLLNSDSVAFYQITQEIVQANIKTVAQPNPTQSPWLENEAADTVTSYATKRVFETTRDQFTGTVDGYLLEELPKWEQLALLLDDISSERAQSDGRNPGPTLIMCSSEAVSRQLQAYLSQVRQVDVDSHGNKVFSGRGYMVGRLKQYMGWKELLVLMDELAVTDENREELQVSKTFSKGKTGCTKRRRTRGGSAVAAVERLHRSTAIEPGKQIVTEEVIRQLEESVPELDSEDEVLPFLAVERLAQIIVQRYQNRTDDVVLQELMPSYIVCYEPDLAFLRRIEVYQAINQHSPAKVFFMYYQDSVDEQKHLAKIKKEKDAFTQLIRERATMAQSFATTEDIAKSRVRKSQVMNTRIAGGSTFRDPNNETRVIVDTREFKSPLPNFLHRVGLRVIPRMITVGDYIISPKICLERKAIPDLIQSMSSGRLFDQCKQMSRYYECPTLLIEFEENKSFSLEPFAEQRLTRENRAPSEISARMSKKDIQVKLVTLLIEYPKLKIIWSLSPLQTAEIIMRLKANQPEPDADTALGMGVDLSIRTEDGPPQLNEQVIDLLRTIPGITAANMPAIINNVNNLRELVEMEEPRLAALVGKEAANKVYEFFNKKVC</sequence>
<keyword evidence="4" id="KW-0255">Endonuclease</keyword>
<evidence type="ECO:0000256" key="5">
    <source>
        <dbReference type="ARBA" id="ARBA00022763"/>
    </source>
</evidence>
<keyword evidence="12" id="KW-1185">Reference proteome</keyword>
<dbReference type="GO" id="GO:1901255">
    <property type="term" value="P:nucleotide-excision repair involved in interstrand cross-link repair"/>
    <property type="evidence" value="ECO:0007669"/>
    <property type="project" value="TreeGrafter"/>
</dbReference>
<dbReference type="InterPro" id="IPR047520">
    <property type="entry name" value="XPF_nuclease"/>
</dbReference>
<evidence type="ECO:0000256" key="9">
    <source>
        <dbReference type="ARBA" id="ARBA00023242"/>
    </source>
</evidence>
<gene>
    <name evidence="11" type="ORF">BABINDRAFT_5297</name>
</gene>
<organism evidence="11 12">
    <name type="scientific">Babjeviella inositovora NRRL Y-12698</name>
    <dbReference type="NCBI Taxonomy" id="984486"/>
    <lineage>
        <taxon>Eukaryota</taxon>
        <taxon>Fungi</taxon>
        <taxon>Dikarya</taxon>
        <taxon>Ascomycota</taxon>
        <taxon>Saccharomycotina</taxon>
        <taxon>Pichiomycetes</taxon>
        <taxon>Serinales incertae sedis</taxon>
        <taxon>Babjeviella</taxon>
    </lineage>
</organism>
<dbReference type="GO" id="GO:0000736">
    <property type="term" value="P:double-strand break repair via single-strand annealing, removal of nonhomologous ends"/>
    <property type="evidence" value="ECO:0007669"/>
    <property type="project" value="TreeGrafter"/>
</dbReference>
<keyword evidence="5" id="KW-0227">DNA damage</keyword>
<dbReference type="GeneID" id="30150042"/>
<dbReference type="GO" id="GO:0003697">
    <property type="term" value="F:single-stranded DNA binding"/>
    <property type="evidence" value="ECO:0007669"/>
    <property type="project" value="TreeGrafter"/>
</dbReference>
<dbReference type="FunFam" id="3.40.50.10130:FF:000002">
    <property type="entry name" value="DNA repair endonuclease XPF"/>
    <property type="match status" value="1"/>
</dbReference>
<comment type="similarity">
    <text evidence="2">Belongs to the XPF family.</text>
</comment>
<evidence type="ECO:0000256" key="1">
    <source>
        <dbReference type="ARBA" id="ARBA00004123"/>
    </source>
</evidence>
<evidence type="ECO:0000256" key="4">
    <source>
        <dbReference type="ARBA" id="ARBA00022759"/>
    </source>
</evidence>
<dbReference type="CDD" id="cd20078">
    <property type="entry name" value="XPF_nuclease_XPF_euk"/>
    <property type="match status" value="1"/>
</dbReference>
<dbReference type="Proteomes" id="UP000094336">
    <property type="component" value="Unassembled WGS sequence"/>
</dbReference>